<gene>
    <name evidence="1" type="ORF">POL67_41530</name>
</gene>
<name>A0ABT5F1D0_9BACT</name>
<reference evidence="1 2" key="1">
    <citation type="submission" date="2022-11" db="EMBL/GenBank/DDBJ databases">
        <title>Minimal conservation of predation-associated metabolite biosynthetic gene clusters underscores biosynthetic potential of Myxococcota including descriptions for ten novel species: Archangium lansinium sp. nov., Myxococcus landrumus sp. nov., Nannocystis bai.</title>
        <authorList>
            <person name="Ahearne A."/>
            <person name="Stevens C."/>
            <person name="Dowd S."/>
        </authorList>
    </citation>
    <scope>NUCLEOTIDE SEQUENCE [LARGE SCALE GENOMIC DNA]</scope>
    <source>
        <strain evidence="1 2">RJM3</strain>
    </source>
</reference>
<evidence type="ECO:0000313" key="1">
    <source>
        <dbReference type="EMBL" id="MDC0747887.1"/>
    </source>
</evidence>
<dbReference type="RefSeq" id="WP_271926597.1">
    <property type="nucleotide sequence ID" value="NZ_JAQNDO010000001.1"/>
</dbReference>
<dbReference type="SUPFAM" id="SSF46689">
    <property type="entry name" value="Homeodomain-like"/>
    <property type="match status" value="1"/>
</dbReference>
<sequence length="127" mass="14137">MCTEQQAAAIRAEVSRIEGRRGRGKAYPLSLRRKVVSYYSARREQGASQRDIGLELGICFQTLQRWATQLDVTPHVRAQAPTFERVEVIDLPASPPPRGPFVVRGPAGLLIEGLDLDSLVELVRRLS</sequence>
<comment type="caution">
    <text evidence="1">The sequence shown here is derived from an EMBL/GenBank/DDBJ whole genome shotgun (WGS) entry which is preliminary data.</text>
</comment>
<proteinExistence type="predicted"/>
<organism evidence="1 2">
    <name type="scientific">Polyangium mundeleinium</name>
    <dbReference type="NCBI Taxonomy" id="2995306"/>
    <lineage>
        <taxon>Bacteria</taxon>
        <taxon>Pseudomonadati</taxon>
        <taxon>Myxococcota</taxon>
        <taxon>Polyangia</taxon>
        <taxon>Polyangiales</taxon>
        <taxon>Polyangiaceae</taxon>
        <taxon>Polyangium</taxon>
    </lineage>
</organism>
<keyword evidence="2" id="KW-1185">Reference proteome</keyword>
<dbReference type="Proteomes" id="UP001221411">
    <property type="component" value="Unassembled WGS sequence"/>
</dbReference>
<evidence type="ECO:0000313" key="2">
    <source>
        <dbReference type="Proteomes" id="UP001221411"/>
    </source>
</evidence>
<dbReference type="EMBL" id="JAQNDO010000001">
    <property type="protein sequence ID" value="MDC0747887.1"/>
    <property type="molecule type" value="Genomic_DNA"/>
</dbReference>
<evidence type="ECO:0008006" key="3">
    <source>
        <dbReference type="Google" id="ProtNLM"/>
    </source>
</evidence>
<accession>A0ABT5F1D0</accession>
<dbReference type="InterPro" id="IPR009057">
    <property type="entry name" value="Homeodomain-like_sf"/>
</dbReference>
<protein>
    <recommendedName>
        <fullName evidence="3">Transposase</fullName>
    </recommendedName>
</protein>